<comment type="similarity">
    <text evidence="1">Belongs to the IST1 family.</text>
</comment>
<proteinExistence type="inferred from homology"/>
<sequence>MDFSDAGSSYFSTLCCKVALESVLELLLLDCSAWNSSGSISTSYNVSDSSWFSILTELSWIKSELNSWTSWVLGRAVVPPTVPIFISKHLDCPNDINEAVSSLLFASARFGDLPELIKLRKLFSERYGQRFAVTAVELSYGNLVNPQIIENLCTKSIPDHLKLDLMKEIARDNGLELDYPENGIEFELQHRQQSDLF</sequence>
<evidence type="ECO:0000313" key="2">
    <source>
        <dbReference type="EMBL" id="KAF9622378.1"/>
    </source>
</evidence>
<dbReference type="AlphaFoldDB" id="A0A835IVK2"/>
<dbReference type="Gene3D" id="1.20.1260.60">
    <property type="entry name" value="Vacuolar protein sorting-associated protein Ist1"/>
    <property type="match status" value="1"/>
</dbReference>
<dbReference type="PANTHER" id="PTHR12161">
    <property type="entry name" value="IST1 FAMILY MEMBER"/>
    <property type="match status" value="1"/>
</dbReference>
<organism evidence="2 3">
    <name type="scientific">Coptis chinensis</name>
    <dbReference type="NCBI Taxonomy" id="261450"/>
    <lineage>
        <taxon>Eukaryota</taxon>
        <taxon>Viridiplantae</taxon>
        <taxon>Streptophyta</taxon>
        <taxon>Embryophyta</taxon>
        <taxon>Tracheophyta</taxon>
        <taxon>Spermatophyta</taxon>
        <taxon>Magnoliopsida</taxon>
        <taxon>Ranunculales</taxon>
        <taxon>Ranunculaceae</taxon>
        <taxon>Coptidoideae</taxon>
        <taxon>Coptis</taxon>
    </lineage>
</organism>
<gene>
    <name evidence="2" type="ORF">IFM89_031181</name>
</gene>
<dbReference type="InterPro" id="IPR005061">
    <property type="entry name" value="Ist1"/>
</dbReference>
<dbReference type="GO" id="GO:0015031">
    <property type="term" value="P:protein transport"/>
    <property type="evidence" value="ECO:0007669"/>
    <property type="project" value="InterPro"/>
</dbReference>
<dbReference type="InterPro" id="IPR042277">
    <property type="entry name" value="IST1-like"/>
</dbReference>
<dbReference type="PANTHER" id="PTHR12161:SF44">
    <property type="entry name" value="REGULATOR OF VPS4 ACTIVITY IN THE MVB PATHWAY PROTEIN"/>
    <property type="match status" value="1"/>
</dbReference>
<protein>
    <submittedName>
        <fullName evidence="2">Uncharacterized protein</fullName>
    </submittedName>
</protein>
<dbReference type="Pfam" id="PF03398">
    <property type="entry name" value="Ist1"/>
    <property type="match status" value="1"/>
</dbReference>
<evidence type="ECO:0000256" key="1">
    <source>
        <dbReference type="ARBA" id="ARBA00005536"/>
    </source>
</evidence>
<dbReference type="OrthoDB" id="29853at2759"/>
<name>A0A835IVK2_9MAGN</name>
<keyword evidence="3" id="KW-1185">Reference proteome</keyword>
<dbReference type="Proteomes" id="UP000631114">
    <property type="component" value="Unassembled WGS sequence"/>
</dbReference>
<dbReference type="EMBL" id="JADFTS010000002">
    <property type="protein sequence ID" value="KAF9622378.1"/>
    <property type="molecule type" value="Genomic_DNA"/>
</dbReference>
<accession>A0A835IVK2</accession>
<comment type="caution">
    <text evidence="2">The sequence shown here is derived from an EMBL/GenBank/DDBJ whole genome shotgun (WGS) entry which is preliminary data.</text>
</comment>
<evidence type="ECO:0000313" key="3">
    <source>
        <dbReference type="Proteomes" id="UP000631114"/>
    </source>
</evidence>
<reference evidence="2 3" key="1">
    <citation type="submission" date="2020-10" db="EMBL/GenBank/DDBJ databases">
        <title>The Coptis chinensis genome and diversification of protoberbering-type alkaloids.</title>
        <authorList>
            <person name="Wang B."/>
            <person name="Shu S."/>
            <person name="Song C."/>
            <person name="Liu Y."/>
        </authorList>
    </citation>
    <scope>NUCLEOTIDE SEQUENCE [LARGE SCALE GENOMIC DNA]</scope>
    <source>
        <strain evidence="2">HL-2020</strain>
        <tissue evidence="2">Leaf</tissue>
    </source>
</reference>